<feature type="transmembrane region" description="Helical" evidence="5">
    <location>
        <begin position="149"/>
        <end position="168"/>
    </location>
</feature>
<evidence type="ECO:0000256" key="2">
    <source>
        <dbReference type="ARBA" id="ARBA00022692"/>
    </source>
</evidence>
<comment type="subcellular location">
    <subcellularLocation>
        <location evidence="1">Membrane</location>
        <topology evidence="1">Multi-pass membrane protein</topology>
    </subcellularLocation>
</comment>
<accession>A0ABN2TF28</accession>
<feature type="transmembrane region" description="Helical" evidence="5">
    <location>
        <begin position="69"/>
        <end position="89"/>
    </location>
</feature>
<comment type="caution">
    <text evidence="6">The sequence shown here is derived from an EMBL/GenBank/DDBJ whole genome shotgun (WGS) entry which is preliminary data.</text>
</comment>
<dbReference type="RefSeq" id="WP_344308401.1">
    <property type="nucleotide sequence ID" value="NZ_BAAANO010000013.1"/>
</dbReference>
<dbReference type="PANTHER" id="PTHR47704">
    <property type="entry name" value="POTASSIUM TRANSPORTER KIMA"/>
    <property type="match status" value="1"/>
</dbReference>
<feature type="transmembrane region" description="Helical" evidence="5">
    <location>
        <begin position="330"/>
        <end position="351"/>
    </location>
</feature>
<dbReference type="PANTHER" id="PTHR47704:SF1">
    <property type="entry name" value="POTASSIUM TRANSPORTER KIMA"/>
    <property type="match status" value="1"/>
</dbReference>
<dbReference type="Proteomes" id="UP001500755">
    <property type="component" value="Unassembled WGS sequence"/>
</dbReference>
<evidence type="ECO:0000313" key="6">
    <source>
        <dbReference type="EMBL" id="GAA2006002.1"/>
    </source>
</evidence>
<feature type="transmembrane region" description="Helical" evidence="5">
    <location>
        <begin position="265"/>
        <end position="285"/>
    </location>
</feature>
<organism evidence="6 7">
    <name type="scientific">Brevibacterium samyangense</name>
    <dbReference type="NCBI Taxonomy" id="366888"/>
    <lineage>
        <taxon>Bacteria</taxon>
        <taxon>Bacillati</taxon>
        <taxon>Actinomycetota</taxon>
        <taxon>Actinomycetes</taxon>
        <taxon>Micrococcales</taxon>
        <taxon>Brevibacteriaceae</taxon>
        <taxon>Brevibacterium</taxon>
    </lineage>
</organism>
<keyword evidence="2 5" id="KW-0812">Transmembrane</keyword>
<keyword evidence="7" id="KW-1185">Reference proteome</keyword>
<keyword evidence="4 5" id="KW-0472">Membrane</keyword>
<evidence type="ECO:0000256" key="1">
    <source>
        <dbReference type="ARBA" id="ARBA00004141"/>
    </source>
</evidence>
<evidence type="ECO:0000313" key="7">
    <source>
        <dbReference type="Proteomes" id="UP001500755"/>
    </source>
</evidence>
<gene>
    <name evidence="6" type="ORF">GCM10009755_14890</name>
</gene>
<dbReference type="Gene3D" id="1.20.1740.10">
    <property type="entry name" value="Amino acid/polyamine transporter I"/>
    <property type="match status" value="1"/>
</dbReference>
<feature type="transmembrane region" description="Helical" evidence="5">
    <location>
        <begin position="406"/>
        <end position="425"/>
    </location>
</feature>
<evidence type="ECO:0000256" key="3">
    <source>
        <dbReference type="ARBA" id="ARBA00022989"/>
    </source>
</evidence>
<feature type="transmembrane region" description="Helical" evidence="5">
    <location>
        <begin position="219"/>
        <end position="244"/>
    </location>
</feature>
<dbReference type="InterPro" id="IPR053153">
    <property type="entry name" value="APC_K+_Transporter"/>
</dbReference>
<proteinExistence type="predicted"/>
<protein>
    <submittedName>
        <fullName evidence="6">APC family permease</fullName>
    </submittedName>
</protein>
<feature type="transmembrane region" description="Helical" evidence="5">
    <location>
        <begin position="180"/>
        <end position="199"/>
    </location>
</feature>
<feature type="transmembrane region" description="Helical" evidence="5">
    <location>
        <begin position="472"/>
        <end position="491"/>
    </location>
</feature>
<feature type="transmembrane region" description="Helical" evidence="5">
    <location>
        <begin position="380"/>
        <end position="400"/>
    </location>
</feature>
<dbReference type="Pfam" id="PF13520">
    <property type="entry name" value="AA_permease_2"/>
    <property type="match status" value="1"/>
</dbReference>
<feature type="transmembrane region" description="Helical" evidence="5">
    <location>
        <begin position="110"/>
        <end position="137"/>
    </location>
</feature>
<name>A0ABN2TF28_9MICO</name>
<feature type="transmembrane region" description="Helical" evidence="5">
    <location>
        <begin position="446"/>
        <end position="466"/>
    </location>
</feature>
<dbReference type="EMBL" id="BAAANO010000013">
    <property type="protein sequence ID" value="GAA2006002.1"/>
    <property type="molecule type" value="Genomic_DNA"/>
</dbReference>
<reference evidence="6 7" key="1">
    <citation type="journal article" date="2019" name="Int. J. Syst. Evol. Microbiol.">
        <title>The Global Catalogue of Microorganisms (GCM) 10K type strain sequencing project: providing services to taxonomists for standard genome sequencing and annotation.</title>
        <authorList>
            <consortium name="The Broad Institute Genomics Platform"/>
            <consortium name="The Broad Institute Genome Sequencing Center for Infectious Disease"/>
            <person name="Wu L."/>
            <person name="Ma J."/>
        </authorList>
    </citation>
    <scope>NUCLEOTIDE SEQUENCE [LARGE SCALE GENOMIC DNA]</scope>
    <source>
        <strain evidence="6 7">JCM 14546</strain>
    </source>
</reference>
<keyword evidence="3 5" id="KW-1133">Transmembrane helix</keyword>
<dbReference type="InterPro" id="IPR002293">
    <property type="entry name" value="AA/rel_permease1"/>
</dbReference>
<sequence>MATSFSDAVKRLLVGRPFRSDHFRAEALPKRTAMPVFASDMLSSVAYAPDEILLSLAVSGVVALTVSPWIGFVLGVVIVVVVFCYRLTVRAYPGGGGDYEVATKNLGRRFGLAAAAALLVDYVLTLAVSMTVFSGYLAAAFPVLAEHRTLVAVAGIVLVTIAGLRGSFATRSVLGLPTYLFIGAVCVTILVGAVRIASGDVPEAATSGYAVVPEAHADTMLVGLAGVFIVLRSFSSGSVALAGVQTVATAVPRFAAPRGRNAGTTLVITGLLSALMLVGLTWLAGRVGVVYVADPERSLVTPAGLPVGEDFRLDPVLGQLAQAVFSGAPFMFYAVALIAALVLFVAANTAVEGFPGLASRLARDGFLPHQLATRGDRMTFTNGILLLAAAAIVLVVVARADAPQLIQLYLVGVFAAFFLGQWGMIRHWSARIRRIVSSPTRRRMHLNRAVNAVGLVIAILVLSVALVTKFFAGAWIAVVAMVVLYLGMGSIHRHYTRVERELAPDEDENDRRTLPANIHAIVVVTDVHKPTLRALSFARATRPTFMSAVSVAVDEDAADALAKKWDALELPVPLTVLDSPYRELVRPIMNHIGSIRRRSPRDLVVVYIPQYIVGRWWENWLHNQTVLRLKSRLLIVPNVVVATVPWRLRSFNRNRDSLLRRAGDIDSKALDTFR</sequence>
<evidence type="ECO:0000256" key="4">
    <source>
        <dbReference type="ARBA" id="ARBA00023136"/>
    </source>
</evidence>
<evidence type="ECO:0000256" key="5">
    <source>
        <dbReference type="SAM" id="Phobius"/>
    </source>
</evidence>